<dbReference type="Gene3D" id="3.40.50.720">
    <property type="entry name" value="NAD(P)-binding Rossmann-like Domain"/>
    <property type="match status" value="2"/>
</dbReference>
<evidence type="ECO:0000313" key="5">
    <source>
        <dbReference type="Proteomes" id="UP000236520"/>
    </source>
</evidence>
<dbReference type="Proteomes" id="UP000236520">
    <property type="component" value="Unassembled WGS sequence"/>
</dbReference>
<sequence>MRILLLGASGYVGGALWSEWSARHTVVGTCASRPVPGLVPLDLRDQEALRRLLDQGFDLVVHAAGLVDLSDAERQPELARQLNAASVATLRDAVRGTGTRILLLSTDNVFDGTADTYTEGDERAPVNAYGHSKRAAEDALIGADAIVGEDTLVGEDAFAGADTPAGTDGRFVDGHLVDGHLAGGHLAGGHLVVRIPLVYGRSPIADRFMARFDGPRTPARTDLVCAPVYLPWLPGALEELWDRSGLLHLGGAQVVTRYELMTRIRDALALPTEVVPVSGDDPLPAPRRPARLVLRSVHHGLLGPGLDTALGDMVRGGPAGRP</sequence>
<name>A0A2J7YYN3_STRMQ</name>
<comment type="pathway">
    <text evidence="2">Carbohydrate biosynthesis; dTDP-L-rhamnose biosynthesis.</text>
</comment>
<dbReference type="RefSeq" id="WP_180990899.1">
    <property type="nucleotide sequence ID" value="NZ_LJIW01000002.1"/>
</dbReference>
<protein>
    <recommendedName>
        <fullName evidence="2">dTDP-4-dehydrorhamnose reductase</fullName>
        <ecNumber evidence="2">1.1.1.133</ecNumber>
    </recommendedName>
</protein>
<dbReference type="Pfam" id="PF04321">
    <property type="entry name" value="RmlD_sub_bind"/>
    <property type="match status" value="1"/>
</dbReference>
<keyword evidence="2" id="KW-0560">Oxidoreductase</keyword>
<feature type="domain" description="RmlD-like substrate binding" evidence="3">
    <location>
        <begin position="1"/>
        <end position="140"/>
    </location>
</feature>
<comment type="caution">
    <text evidence="4">The sequence shown here is derived from an EMBL/GenBank/DDBJ whole genome shotgun (WGS) entry which is preliminary data.</text>
</comment>
<gene>
    <name evidence="4" type="ORF">SMF913_28608</name>
</gene>
<dbReference type="InterPro" id="IPR005913">
    <property type="entry name" value="dTDP_dehydrorham_reduct"/>
</dbReference>
<dbReference type="EMBL" id="LJIW01000002">
    <property type="protein sequence ID" value="PNG93143.1"/>
    <property type="molecule type" value="Genomic_DNA"/>
</dbReference>
<accession>A0A2J7YYN3</accession>
<comment type="function">
    <text evidence="2">Catalyzes the reduction of dTDP-6-deoxy-L-lyxo-4-hexulose to yield dTDP-L-rhamnose.</text>
</comment>
<evidence type="ECO:0000256" key="1">
    <source>
        <dbReference type="ARBA" id="ARBA00010944"/>
    </source>
</evidence>
<dbReference type="InterPro" id="IPR036291">
    <property type="entry name" value="NAD(P)-bd_dom_sf"/>
</dbReference>
<keyword evidence="5" id="KW-1185">Reference proteome</keyword>
<keyword evidence="2" id="KW-0521">NADP</keyword>
<evidence type="ECO:0000256" key="2">
    <source>
        <dbReference type="RuleBase" id="RU364082"/>
    </source>
</evidence>
<organism evidence="4 5">
    <name type="scientific">Streptomyces malaysiensis</name>
    <dbReference type="NCBI Taxonomy" id="92644"/>
    <lineage>
        <taxon>Bacteria</taxon>
        <taxon>Bacillati</taxon>
        <taxon>Actinomycetota</taxon>
        <taxon>Actinomycetes</taxon>
        <taxon>Kitasatosporales</taxon>
        <taxon>Streptomycetaceae</taxon>
        <taxon>Streptomyces</taxon>
        <taxon>Streptomyces violaceusniger group</taxon>
    </lineage>
</organism>
<comment type="similarity">
    <text evidence="1 2">Belongs to the dTDP-4-dehydrorhamnose reductase family.</text>
</comment>
<dbReference type="InterPro" id="IPR029903">
    <property type="entry name" value="RmlD-like-bd"/>
</dbReference>
<proteinExistence type="inferred from homology"/>
<dbReference type="PANTHER" id="PTHR10491:SF4">
    <property type="entry name" value="METHIONINE ADENOSYLTRANSFERASE 2 SUBUNIT BETA"/>
    <property type="match status" value="1"/>
</dbReference>
<evidence type="ECO:0000313" key="4">
    <source>
        <dbReference type="EMBL" id="PNG93143.1"/>
    </source>
</evidence>
<dbReference type="AlphaFoldDB" id="A0A2J7YYN3"/>
<evidence type="ECO:0000259" key="3">
    <source>
        <dbReference type="Pfam" id="PF04321"/>
    </source>
</evidence>
<dbReference type="SUPFAM" id="SSF51735">
    <property type="entry name" value="NAD(P)-binding Rossmann-fold domains"/>
    <property type="match status" value="2"/>
</dbReference>
<dbReference type="EC" id="1.1.1.133" evidence="2"/>
<dbReference type="PANTHER" id="PTHR10491">
    <property type="entry name" value="DTDP-4-DEHYDRORHAMNOSE REDUCTASE"/>
    <property type="match status" value="1"/>
</dbReference>
<dbReference type="GO" id="GO:0008831">
    <property type="term" value="F:dTDP-4-dehydrorhamnose reductase activity"/>
    <property type="evidence" value="ECO:0007669"/>
    <property type="project" value="UniProtKB-EC"/>
</dbReference>
<reference evidence="4 5" key="1">
    <citation type="submission" date="2015-09" db="EMBL/GenBank/DDBJ databases">
        <title>Genome sequence, genome mining and natural product profiling of a biocontrol bacterium Streptomyces malaysiensis F913.</title>
        <authorList>
            <person name="Xu Y."/>
            <person name="Wei J."/>
            <person name="Xie J."/>
            <person name="Li T."/>
            <person name="Zhou Z."/>
        </authorList>
    </citation>
    <scope>NUCLEOTIDE SEQUENCE [LARGE SCALE GENOMIC DNA]</scope>
    <source>
        <strain evidence="4 5">F913</strain>
    </source>
</reference>